<evidence type="ECO:0000313" key="2">
    <source>
        <dbReference type="Proteomes" id="UP000425960"/>
    </source>
</evidence>
<accession>A0A5K7ZPH6</accession>
<dbReference type="Proteomes" id="UP000425960">
    <property type="component" value="Chromosome"/>
</dbReference>
<evidence type="ECO:0008006" key="3">
    <source>
        <dbReference type="Google" id="ProtNLM"/>
    </source>
</evidence>
<evidence type="ECO:0000313" key="1">
    <source>
        <dbReference type="EMBL" id="BBO82795.1"/>
    </source>
</evidence>
<proteinExistence type="predicted"/>
<protein>
    <recommendedName>
        <fullName evidence="3">Metal-binding protein</fullName>
    </recommendedName>
</protein>
<sequence length="233" mass="26264">MQAKTPDCARCPYKISERLCRTPDGKSPDFCPTRHMSDLVEQSLEEYDHSPGILEFAQQASIQEGEGYRNRELGYENVRGAKTRIEEIMEFATKMNYHRLGLAFCLGLRQEAKIVGKLFSSVGFDMVSVVCKAGRIPKERLGLDRAQQIDASEPESMCNPILQAMVLNKAETEFNVLLGLCVGHDSLFFKYAQAPCTVLAVKDRVLGHNPLAAVYNLDSYYRSLKRFQTRTTP</sequence>
<name>A0A5K7ZPH6_9BACT</name>
<dbReference type="RefSeq" id="WP_155312393.1">
    <property type="nucleotide sequence ID" value="NZ_AP021876.1"/>
</dbReference>
<reference evidence="1 2" key="1">
    <citation type="submission" date="2019-11" db="EMBL/GenBank/DDBJ databases">
        <title>Comparative genomics of hydrocarbon-degrading Desulfosarcina strains.</title>
        <authorList>
            <person name="Watanabe M."/>
            <person name="Kojima H."/>
            <person name="Fukui M."/>
        </authorList>
    </citation>
    <scope>NUCLEOTIDE SEQUENCE [LARGE SCALE GENOMIC DNA]</scope>
    <source>
        <strain evidence="1 2">28bB2T</strain>
    </source>
</reference>
<organism evidence="1 2">
    <name type="scientific">Desulfosarcina ovata subsp. sediminis</name>
    <dbReference type="NCBI Taxonomy" id="885957"/>
    <lineage>
        <taxon>Bacteria</taxon>
        <taxon>Pseudomonadati</taxon>
        <taxon>Thermodesulfobacteriota</taxon>
        <taxon>Desulfobacteria</taxon>
        <taxon>Desulfobacterales</taxon>
        <taxon>Desulfosarcinaceae</taxon>
        <taxon>Desulfosarcina</taxon>
    </lineage>
</organism>
<dbReference type="Pfam" id="PF08901">
    <property type="entry name" value="DUF1847"/>
    <property type="match status" value="1"/>
</dbReference>
<dbReference type="KEGG" id="dov:DSCO28_33610"/>
<dbReference type="InterPro" id="IPR014997">
    <property type="entry name" value="DUF1847"/>
</dbReference>
<dbReference type="AlphaFoldDB" id="A0A5K7ZPH6"/>
<dbReference type="EMBL" id="AP021876">
    <property type="protein sequence ID" value="BBO82795.1"/>
    <property type="molecule type" value="Genomic_DNA"/>
</dbReference>
<gene>
    <name evidence="1" type="ORF">DSCO28_33610</name>
</gene>